<keyword evidence="10" id="KW-0443">Lipid metabolism</keyword>
<feature type="transmembrane region" description="Helical" evidence="19">
    <location>
        <begin position="18"/>
        <end position="38"/>
    </location>
</feature>
<dbReference type="PANTHER" id="PTHR21257">
    <property type="entry name" value="DELTA(14)-STEROL REDUCTASE"/>
    <property type="match status" value="1"/>
</dbReference>
<dbReference type="GO" id="GO:0016126">
    <property type="term" value="P:sterol biosynthetic process"/>
    <property type="evidence" value="ECO:0007669"/>
    <property type="project" value="UniProtKB-KW"/>
</dbReference>
<feature type="transmembrane region" description="Helical" evidence="19">
    <location>
        <begin position="291"/>
        <end position="310"/>
    </location>
</feature>
<feature type="transmembrane region" description="Helical" evidence="19">
    <location>
        <begin position="137"/>
        <end position="158"/>
    </location>
</feature>
<name>A0AAW1S2D4_9CHLO</name>
<keyword evidence="6" id="KW-0752">Steroid biosynthesis</keyword>
<dbReference type="PROSITE" id="PS01018">
    <property type="entry name" value="STEROL_REDUCT_2"/>
    <property type="match status" value="1"/>
</dbReference>
<keyword evidence="13" id="KW-0753">Steroid metabolism</keyword>
<feature type="transmembrane region" description="Helical" evidence="19">
    <location>
        <begin position="105"/>
        <end position="125"/>
    </location>
</feature>
<dbReference type="PANTHER" id="PTHR21257:SF52">
    <property type="entry name" value="DELTA(14)-STEROL REDUCTASE TM7SF2"/>
    <property type="match status" value="1"/>
</dbReference>
<evidence type="ECO:0000256" key="13">
    <source>
        <dbReference type="ARBA" id="ARBA00023221"/>
    </source>
</evidence>
<dbReference type="GO" id="GO:0050613">
    <property type="term" value="F:Delta14-sterol reductase activity"/>
    <property type="evidence" value="ECO:0007669"/>
    <property type="project" value="UniProtKB-EC"/>
</dbReference>
<keyword evidence="4 19" id="KW-0812">Transmembrane</keyword>
<dbReference type="Proteomes" id="UP001445335">
    <property type="component" value="Unassembled WGS sequence"/>
</dbReference>
<dbReference type="Pfam" id="PF01222">
    <property type="entry name" value="ERG4_ERG24"/>
    <property type="match status" value="1"/>
</dbReference>
<evidence type="ECO:0000256" key="12">
    <source>
        <dbReference type="ARBA" id="ARBA00023166"/>
    </source>
</evidence>
<evidence type="ECO:0000256" key="19">
    <source>
        <dbReference type="SAM" id="Phobius"/>
    </source>
</evidence>
<evidence type="ECO:0000313" key="21">
    <source>
        <dbReference type="Proteomes" id="UP001445335"/>
    </source>
</evidence>
<organism evidence="20 21">
    <name type="scientific">Elliptochloris bilobata</name>
    <dbReference type="NCBI Taxonomy" id="381761"/>
    <lineage>
        <taxon>Eukaryota</taxon>
        <taxon>Viridiplantae</taxon>
        <taxon>Chlorophyta</taxon>
        <taxon>core chlorophytes</taxon>
        <taxon>Trebouxiophyceae</taxon>
        <taxon>Trebouxiophyceae incertae sedis</taxon>
        <taxon>Elliptochloris clade</taxon>
        <taxon>Elliptochloris</taxon>
    </lineage>
</organism>
<gene>
    <name evidence="20" type="ORF">WJX81_000641</name>
</gene>
<feature type="transmembrane region" description="Helical" evidence="19">
    <location>
        <begin position="261"/>
        <end position="279"/>
    </location>
</feature>
<proteinExistence type="inferred from homology"/>
<dbReference type="FunFam" id="1.20.120.1630:FF:000009">
    <property type="entry name" value="C-14 sterol reductase"/>
    <property type="match status" value="1"/>
</dbReference>
<comment type="caution">
    <text evidence="20">The sequence shown here is derived from an EMBL/GenBank/DDBJ whole genome shotgun (WGS) entry which is preliminary data.</text>
</comment>
<dbReference type="EMBL" id="JALJOU010000014">
    <property type="protein sequence ID" value="KAK9839777.1"/>
    <property type="molecule type" value="Genomic_DNA"/>
</dbReference>
<evidence type="ECO:0000313" key="20">
    <source>
        <dbReference type="EMBL" id="KAK9839777.1"/>
    </source>
</evidence>
<evidence type="ECO:0000256" key="7">
    <source>
        <dbReference type="ARBA" id="ARBA00022989"/>
    </source>
</evidence>
<reference evidence="20 21" key="1">
    <citation type="journal article" date="2024" name="Nat. Commun.">
        <title>Phylogenomics reveals the evolutionary origins of lichenization in chlorophyte algae.</title>
        <authorList>
            <person name="Puginier C."/>
            <person name="Libourel C."/>
            <person name="Otte J."/>
            <person name="Skaloud P."/>
            <person name="Haon M."/>
            <person name="Grisel S."/>
            <person name="Petersen M."/>
            <person name="Berrin J.G."/>
            <person name="Delaux P.M."/>
            <person name="Dal Grande F."/>
            <person name="Keller J."/>
        </authorList>
    </citation>
    <scope>NUCLEOTIDE SEQUENCE [LARGE SCALE GENOMIC DNA]</scope>
    <source>
        <strain evidence="20 21">SAG 245.80</strain>
    </source>
</reference>
<sequence length="424" mass="46526">MGAGAANKQPEYEFLGPWIGPLGIILGLPAVCYFLVYACNSGGCLALARPLQLPGLPAGTALFSFEAATVVAAWVALQVGLHLAVPGKRRQGAPLPNGQRLQYKLTGTSNLVVTLAAALYFGFVTRQLNLGRIYDSYVPLMGTAIALSFAVSLGLYAASFRKGALLARGGSTGQPLYDFFMGRELNPRLGPLDLKEFCELTPGLLAWLLIDLGMAHKQLQVHGRVSSAMALVCGFHGLYVADALWHEPAILTTMDITTDGLGFMLAFGDLAWVPFTYSLQARYLVDHPQELSVVAVAGILALKALGYAIFRGANSQKDAFRRDPGAPGVRHLRTLQTASGRRLLISGWWGVARHINYLGDWLMGLAWCLPCGFRHVVPYFYAVYFGALLMHRDLRDEHACRLKYGRDWDRYCALVRYRLIPWVY</sequence>
<evidence type="ECO:0000256" key="6">
    <source>
        <dbReference type="ARBA" id="ARBA00022955"/>
    </source>
</evidence>
<keyword evidence="8" id="KW-0560">Oxidoreductase</keyword>
<evidence type="ECO:0000256" key="15">
    <source>
        <dbReference type="ARBA" id="ARBA00060638"/>
    </source>
</evidence>
<dbReference type="InterPro" id="IPR018083">
    <property type="entry name" value="Sterol_reductase_CS"/>
</dbReference>
<dbReference type="GO" id="GO:1902652">
    <property type="term" value="P:secondary alcohol metabolic process"/>
    <property type="evidence" value="ECO:0007669"/>
    <property type="project" value="UniProtKB-ARBA"/>
</dbReference>
<protein>
    <recommendedName>
        <fullName evidence="16">Delta(14)-sterol reductase ERG24</fullName>
    </recommendedName>
    <alternativeName>
        <fullName evidence="18">C-14 sterol reductase ERG24</fullName>
    </alternativeName>
    <alternativeName>
        <fullName evidence="17">Sterol C14-reductase ERG24</fullName>
    </alternativeName>
</protein>
<keyword evidence="7 19" id="KW-1133">Transmembrane helix</keyword>
<dbReference type="AlphaFoldDB" id="A0AAW1S2D4"/>
<evidence type="ECO:0000256" key="8">
    <source>
        <dbReference type="ARBA" id="ARBA00023002"/>
    </source>
</evidence>
<comment type="catalytic activity">
    <reaction evidence="14">
        <text>4,4-dimethyl-5alpha-cholesta-8,24-dien-3beta-ol + NADP(+) = 4,4-dimethyl-5alpha-cholesta-8,14,24-trien-3beta-ol + NADPH + H(+)</text>
        <dbReference type="Rhea" id="RHEA:18561"/>
        <dbReference type="ChEBI" id="CHEBI:15378"/>
        <dbReference type="ChEBI" id="CHEBI:17813"/>
        <dbReference type="ChEBI" id="CHEBI:18364"/>
        <dbReference type="ChEBI" id="CHEBI:57783"/>
        <dbReference type="ChEBI" id="CHEBI:58349"/>
        <dbReference type="EC" id="1.3.1.70"/>
    </reaction>
    <physiologicalReaction direction="right-to-left" evidence="14">
        <dbReference type="Rhea" id="RHEA:18563"/>
    </physiologicalReaction>
</comment>
<comment type="pathway">
    <text evidence="15">Steroid biosynthesis; zymosterol biosynthesis; zymosterol from lanosterol: step 2/6.</text>
</comment>
<evidence type="ECO:0000256" key="14">
    <source>
        <dbReference type="ARBA" id="ARBA00052254"/>
    </source>
</evidence>
<evidence type="ECO:0000256" key="4">
    <source>
        <dbReference type="ARBA" id="ARBA00022692"/>
    </source>
</evidence>
<dbReference type="GO" id="GO:0005789">
    <property type="term" value="C:endoplasmic reticulum membrane"/>
    <property type="evidence" value="ECO:0007669"/>
    <property type="project" value="TreeGrafter"/>
</dbReference>
<evidence type="ECO:0000256" key="11">
    <source>
        <dbReference type="ARBA" id="ARBA00023136"/>
    </source>
</evidence>
<dbReference type="InterPro" id="IPR001171">
    <property type="entry name" value="ERG24_DHCR-like"/>
</dbReference>
<keyword evidence="5" id="KW-0521">NADP</keyword>
<evidence type="ECO:0000256" key="5">
    <source>
        <dbReference type="ARBA" id="ARBA00022857"/>
    </source>
</evidence>
<accession>A0AAW1S2D4</accession>
<comment type="subcellular location">
    <subcellularLocation>
        <location evidence="1">Membrane</location>
        <topology evidence="1">Multi-pass membrane protein</topology>
    </subcellularLocation>
</comment>
<evidence type="ECO:0000256" key="3">
    <source>
        <dbReference type="ARBA" id="ARBA00022516"/>
    </source>
</evidence>
<evidence type="ECO:0000256" key="2">
    <source>
        <dbReference type="ARBA" id="ARBA00005402"/>
    </source>
</evidence>
<evidence type="ECO:0000256" key="18">
    <source>
        <dbReference type="ARBA" id="ARBA00083315"/>
    </source>
</evidence>
<dbReference type="Gene3D" id="1.20.120.1630">
    <property type="match status" value="1"/>
</dbReference>
<keyword evidence="21" id="KW-1185">Reference proteome</keyword>
<dbReference type="GO" id="GO:0046165">
    <property type="term" value="P:alcohol biosynthetic process"/>
    <property type="evidence" value="ECO:0007669"/>
    <property type="project" value="UniProtKB-ARBA"/>
</dbReference>
<keyword evidence="12" id="KW-1207">Sterol metabolism</keyword>
<keyword evidence="3" id="KW-0444">Lipid biosynthesis</keyword>
<evidence type="ECO:0000256" key="17">
    <source>
        <dbReference type="ARBA" id="ARBA00077841"/>
    </source>
</evidence>
<keyword evidence="11 19" id="KW-0472">Membrane</keyword>
<evidence type="ECO:0000256" key="10">
    <source>
        <dbReference type="ARBA" id="ARBA00023098"/>
    </source>
</evidence>
<evidence type="ECO:0000256" key="1">
    <source>
        <dbReference type="ARBA" id="ARBA00004141"/>
    </source>
</evidence>
<comment type="similarity">
    <text evidence="2">Belongs to the ERG4/ERG24 family.</text>
</comment>
<keyword evidence="9" id="KW-0756">Sterol biosynthesis</keyword>
<evidence type="ECO:0000256" key="9">
    <source>
        <dbReference type="ARBA" id="ARBA00023011"/>
    </source>
</evidence>
<dbReference type="PROSITE" id="PS01017">
    <property type="entry name" value="STEROL_REDUCT_1"/>
    <property type="match status" value="1"/>
</dbReference>
<feature type="transmembrane region" description="Helical" evidence="19">
    <location>
        <begin position="221"/>
        <end position="241"/>
    </location>
</feature>
<evidence type="ECO:0000256" key="16">
    <source>
        <dbReference type="ARBA" id="ARBA00074394"/>
    </source>
</evidence>
<dbReference type="GO" id="GO:0016129">
    <property type="term" value="P:phytosteroid biosynthetic process"/>
    <property type="evidence" value="ECO:0007669"/>
    <property type="project" value="UniProtKB-ARBA"/>
</dbReference>